<comment type="caution">
    <text evidence="1">The sequence shown here is derived from an EMBL/GenBank/DDBJ whole genome shotgun (WGS) entry which is preliminary data.</text>
</comment>
<keyword evidence="1" id="KW-0808">Transferase</keyword>
<sequence length="41" mass="4145">MLIEHQGKVPSVDPTARVAPTAVLCGDVVVGPAATSRSARS</sequence>
<evidence type="ECO:0000313" key="1">
    <source>
        <dbReference type="EMBL" id="MBB4665095.1"/>
    </source>
</evidence>
<dbReference type="Proteomes" id="UP000585272">
    <property type="component" value="Unassembled WGS sequence"/>
</dbReference>
<accession>A0A840IL84</accession>
<reference evidence="1 2" key="1">
    <citation type="submission" date="2020-08" db="EMBL/GenBank/DDBJ databases">
        <title>Genomic Encyclopedia of Archaeal and Bacterial Type Strains, Phase II (KMG-II): from individual species to whole genera.</title>
        <authorList>
            <person name="Goeker M."/>
        </authorList>
    </citation>
    <scope>NUCLEOTIDE SEQUENCE [LARGE SCALE GENOMIC DNA]</scope>
    <source>
        <strain evidence="1 2">DSM 23288</strain>
    </source>
</reference>
<dbReference type="AlphaFoldDB" id="A0A840IL84"/>
<dbReference type="GO" id="GO:0016740">
    <property type="term" value="F:transferase activity"/>
    <property type="evidence" value="ECO:0007669"/>
    <property type="project" value="UniProtKB-KW"/>
</dbReference>
<organism evidence="1 2">
    <name type="scientific">Conexibacter arvalis</name>
    <dbReference type="NCBI Taxonomy" id="912552"/>
    <lineage>
        <taxon>Bacteria</taxon>
        <taxon>Bacillati</taxon>
        <taxon>Actinomycetota</taxon>
        <taxon>Thermoleophilia</taxon>
        <taxon>Solirubrobacterales</taxon>
        <taxon>Conexibacteraceae</taxon>
        <taxon>Conexibacter</taxon>
    </lineage>
</organism>
<keyword evidence="2" id="KW-1185">Reference proteome</keyword>
<protein>
    <submittedName>
        <fullName evidence="1">Carbonic anhydrase/acetyltransferase-like protein (Isoleucine patch superfamily)</fullName>
    </submittedName>
</protein>
<evidence type="ECO:0000313" key="2">
    <source>
        <dbReference type="Proteomes" id="UP000585272"/>
    </source>
</evidence>
<name>A0A840IL84_9ACTN</name>
<dbReference type="RefSeq" id="WP_281381812.1">
    <property type="nucleotide sequence ID" value="NZ_JACHNU010000011.1"/>
</dbReference>
<dbReference type="EMBL" id="JACHNU010000011">
    <property type="protein sequence ID" value="MBB4665095.1"/>
    <property type="molecule type" value="Genomic_DNA"/>
</dbReference>
<proteinExistence type="predicted"/>
<gene>
    <name evidence="1" type="ORF">BDZ31_004716</name>
</gene>